<dbReference type="EnsemblPlants" id="EMT13768">
    <property type="protein sequence ID" value="EMT13768"/>
    <property type="gene ID" value="F775_21803"/>
</dbReference>
<name>R7W3E8_AEGTA</name>
<dbReference type="PANTHER" id="PTHR33074">
    <property type="entry name" value="EXPRESSED PROTEIN-RELATED"/>
    <property type="match status" value="1"/>
</dbReference>
<accession>R7W3E8</accession>
<sequence>MGYIRQIVEIKREMGVSLVVFEWESCAKHTGGNPQTSKYEGSRAVYGACSVNFAAKDWMVDGDSNRVPPAFDEAPRRYPGWVLLDSKAYFAHHENATTAQATAITGRTVKVTFCLADPPALSHFCVHGPWFNREDYAAEPRVLSSEKDLVLLGFVFTSSLRSTGQDTLHPEYFVYRAGRGKLSLTSIPATPLCTGDTLSAGIVPQDDIHDEGGFLLADLVASTTLGHYELSVFSSRTATWTTQTLQLHASAGQIRLVTMFTVPHKVIALGRGMLGWVDLWRGIMACNILAEEPFVYFIPLPKPDFNLARKGDPKPVRDVACFNGVIKLVEIDHFFRRELVTINHSKRFKVTRDLDSVDMIHHSEILLCAHEDFLGTSTDKIIYIPDGWKIRTCYMHIFSDVWCKGQVVHVDDILLNDPRNYMMLPQLWDGSARKFTSRILTTAYPTLTIHGGDVIYLTSKVDYFDKNSLVVGVDLGKKTVEILKPYSAERAYHFKPAFFPCAFSEYLNTTPRQAYLLLLLLILISSNTNTPYCPPVTLHDDI</sequence>
<evidence type="ECO:0000313" key="1">
    <source>
        <dbReference type="EnsemblPlants" id="EMT13768"/>
    </source>
</evidence>
<dbReference type="ExpressionAtlas" id="R7W3E8">
    <property type="expression patterns" value="baseline"/>
</dbReference>
<proteinExistence type="predicted"/>
<protein>
    <submittedName>
        <fullName evidence="1">Uncharacterized protein</fullName>
    </submittedName>
</protein>
<dbReference type="Pfam" id="PF07762">
    <property type="entry name" value="DUF1618"/>
    <property type="match status" value="1"/>
</dbReference>
<dbReference type="InterPro" id="IPR011676">
    <property type="entry name" value="DUF1618"/>
</dbReference>
<dbReference type="PANTHER" id="PTHR33074:SF90">
    <property type="entry name" value="DUF1618 DOMAIN-CONTAINING PROTEIN"/>
    <property type="match status" value="1"/>
</dbReference>
<reference evidence="1" key="1">
    <citation type="submission" date="2015-06" db="UniProtKB">
        <authorList>
            <consortium name="EnsemblPlants"/>
        </authorList>
    </citation>
    <scope>IDENTIFICATION</scope>
</reference>
<organism evidence="1">
    <name type="scientific">Aegilops tauschii</name>
    <name type="common">Tausch's goatgrass</name>
    <name type="synonym">Aegilops squarrosa</name>
    <dbReference type="NCBI Taxonomy" id="37682"/>
    <lineage>
        <taxon>Eukaryota</taxon>
        <taxon>Viridiplantae</taxon>
        <taxon>Streptophyta</taxon>
        <taxon>Embryophyta</taxon>
        <taxon>Tracheophyta</taxon>
        <taxon>Spermatophyta</taxon>
        <taxon>Magnoliopsida</taxon>
        <taxon>Liliopsida</taxon>
        <taxon>Poales</taxon>
        <taxon>Poaceae</taxon>
        <taxon>BOP clade</taxon>
        <taxon>Pooideae</taxon>
        <taxon>Triticodae</taxon>
        <taxon>Triticeae</taxon>
        <taxon>Triticinae</taxon>
        <taxon>Aegilops</taxon>
    </lineage>
</organism>
<dbReference type="AlphaFoldDB" id="R7W3E8"/>